<dbReference type="Proteomes" id="UP000054047">
    <property type="component" value="Unassembled WGS sequence"/>
</dbReference>
<comment type="similarity">
    <text evidence="1">Belongs to the cystatin family.</text>
</comment>
<dbReference type="PANTHER" id="PTHR46186:SF2">
    <property type="entry name" value="CYSTATIN"/>
    <property type="match status" value="1"/>
</dbReference>
<keyword evidence="2" id="KW-0646">Protease inhibitor</keyword>
<dbReference type="EMBL" id="KN732705">
    <property type="protein sequence ID" value="KIH58790.1"/>
    <property type="molecule type" value="Genomic_DNA"/>
</dbReference>
<organism evidence="6 7">
    <name type="scientific">Ancylostoma duodenale</name>
    <dbReference type="NCBI Taxonomy" id="51022"/>
    <lineage>
        <taxon>Eukaryota</taxon>
        <taxon>Metazoa</taxon>
        <taxon>Ecdysozoa</taxon>
        <taxon>Nematoda</taxon>
        <taxon>Chromadorea</taxon>
        <taxon>Rhabditida</taxon>
        <taxon>Rhabditina</taxon>
        <taxon>Rhabditomorpha</taxon>
        <taxon>Strongyloidea</taxon>
        <taxon>Ancylostomatidae</taxon>
        <taxon>Ancylostomatinae</taxon>
        <taxon>Ancylostoma</taxon>
    </lineage>
</organism>
<feature type="domain" description="Cystatin" evidence="5">
    <location>
        <begin position="21"/>
        <end position="133"/>
    </location>
</feature>
<dbReference type="SMART" id="SM00043">
    <property type="entry name" value="CY"/>
    <property type="match status" value="1"/>
</dbReference>
<evidence type="ECO:0000256" key="2">
    <source>
        <dbReference type="ARBA" id="ARBA00022690"/>
    </source>
</evidence>
<dbReference type="MEROPS" id="I25.043"/>
<dbReference type="GO" id="GO:0031982">
    <property type="term" value="C:vesicle"/>
    <property type="evidence" value="ECO:0007669"/>
    <property type="project" value="TreeGrafter"/>
</dbReference>
<dbReference type="SUPFAM" id="SSF54403">
    <property type="entry name" value="Cystatin/monellin"/>
    <property type="match status" value="1"/>
</dbReference>
<accession>A0A0C2GCJ5</accession>
<dbReference type="InterPro" id="IPR046350">
    <property type="entry name" value="Cystatin_sf"/>
</dbReference>
<name>A0A0C2GCJ5_9BILA</name>
<sequence>MRKVFVVVVFASSIICCLGQAIPGGIMTQDPDSPEYMMKAWKAAKKVNSSGKNLMIPIKVLKAESQVVAGMNYILEVLFAESTCPKNKSITLAKMTKYCRQKQGGSKALYKVEIYERPWENFEQFTVTKIRDVTAGKCASN</sequence>
<reference evidence="6 7" key="1">
    <citation type="submission" date="2013-12" db="EMBL/GenBank/DDBJ databases">
        <title>Draft genome of the parsitic nematode Ancylostoma duodenale.</title>
        <authorList>
            <person name="Mitreva M."/>
        </authorList>
    </citation>
    <scope>NUCLEOTIDE SEQUENCE [LARGE SCALE GENOMIC DNA]</scope>
    <source>
        <strain evidence="6 7">Zhejiang</strain>
    </source>
</reference>
<dbReference type="OrthoDB" id="110606at2759"/>
<protein>
    <submittedName>
        <fullName evidence="6">Cystatin domain protein</fullName>
    </submittedName>
</protein>
<dbReference type="GO" id="GO:0004869">
    <property type="term" value="F:cysteine-type endopeptidase inhibitor activity"/>
    <property type="evidence" value="ECO:0007669"/>
    <property type="project" value="UniProtKB-KW"/>
</dbReference>
<dbReference type="Pfam" id="PF00031">
    <property type="entry name" value="Cystatin"/>
    <property type="match status" value="1"/>
</dbReference>
<dbReference type="InterPro" id="IPR000010">
    <property type="entry name" value="Cystatin_dom"/>
</dbReference>
<dbReference type="Gene3D" id="3.10.450.10">
    <property type="match status" value="1"/>
</dbReference>
<dbReference type="GO" id="GO:0005737">
    <property type="term" value="C:cytoplasm"/>
    <property type="evidence" value="ECO:0007669"/>
    <property type="project" value="TreeGrafter"/>
</dbReference>
<gene>
    <name evidence="6" type="ORF">ANCDUO_10996</name>
</gene>
<dbReference type="PANTHER" id="PTHR46186">
    <property type="entry name" value="CYSTATIN"/>
    <property type="match status" value="1"/>
</dbReference>
<keyword evidence="7" id="KW-1185">Reference proteome</keyword>
<evidence type="ECO:0000256" key="4">
    <source>
        <dbReference type="SAM" id="SignalP"/>
    </source>
</evidence>
<evidence type="ECO:0000313" key="7">
    <source>
        <dbReference type="Proteomes" id="UP000054047"/>
    </source>
</evidence>
<proteinExistence type="inferred from homology"/>
<keyword evidence="3" id="KW-0789">Thiol protease inhibitor</keyword>
<feature type="signal peptide" evidence="4">
    <location>
        <begin position="1"/>
        <end position="19"/>
    </location>
</feature>
<dbReference type="GO" id="GO:0005615">
    <property type="term" value="C:extracellular space"/>
    <property type="evidence" value="ECO:0007669"/>
    <property type="project" value="TreeGrafter"/>
</dbReference>
<feature type="chain" id="PRO_5018539397" evidence="4">
    <location>
        <begin position="20"/>
        <end position="141"/>
    </location>
</feature>
<evidence type="ECO:0000313" key="6">
    <source>
        <dbReference type="EMBL" id="KIH58790.1"/>
    </source>
</evidence>
<evidence type="ECO:0000256" key="1">
    <source>
        <dbReference type="ARBA" id="ARBA00009403"/>
    </source>
</evidence>
<dbReference type="AlphaFoldDB" id="A0A0C2GCJ5"/>
<keyword evidence="4" id="KW-0732">Signal</keyword>
<evidence type="ECO:0000259" key="5">
    <source>
        <dbReference type="SMART" id="SM00043"/>
    </source>
</evidence>
<evidence type="ECO:0000256" key="3">
    <source>
        <dbReference type="ARBA" id="ARBA00022704"/>
    </source>
</evidence>
<dbReference type="CDD" id="cd00042">
    <property type="entry name" value="CY"/>
    <property type="match status" value="1"/>
</dbReference>